<evidence type="ECO:0000313" key="2">
    <source>
        <dbReference type="EMBL" id="CAA9334190.1"/>
    </source>
</evidence>
<feature type="region of interest" description="Disordered" evidence="1">
    <location>
        <begin position="1"/>
        <end position="22"/>
    </location>
</feature>
<sequence>MTTSADPRPTAGAPVARGEGGGATPARDVRVVGAATVYRLYDVGYGIDLKRALDLLASRAAERVRPVRGEAQAIQIKDPPVTVVLGAERLTIDGAQYDAEVSARIFDFGVVSLRVRIPAPGELAWPAFTAFGAAIDAASAVGELFAHHLRLLTERIRPAVERLQVAPVSEDYIVYRIGRLRGADGVPLPTSVLGDADVVPLLLNESRPLSADAQRELLPHRFSYYADDLAILTWENALVVDPEAADSDVEYVLEFANAQLLELRYYDAVLDEELPRMYDRVGSARSRGFARVSRRYARLLADLQRVVADTTELVERVDNSLKVTDDVYLARIYAAALEIFRGRAWRAGIDRKLGIIRETYAMLNGEAQAARAEALELTIVLLIVAEFVLALVSR</sequence>
<proteinExistence type="predicted"/>
<reference evidence="2" key="1">
    <citation type="submission" date="2020-02" db="EMBL/GenBank/DDBJ databases">
        <authorList>
            <person name="Meier V. D."/>
        </authorList>
    </citation>
    <scope>NUCLEOTIDE SEQUENCE</scope>
    <source>
        <strain evidence="2">AVDCRST_MAG40</strain>
    </source>
</reference>
<accession>A0A6J4LJ49</accession>
<evidence type="ECO:0000256" key="1">
    <source>
        <dbReference type="SAM" id="MobiDB-lite"/>
    </source>
</evidence>
<dbReference type="AlphaFoldDB" id="A0A6J4LJ49"/>
<evidence type="ECO:0008006" key="3">
    <source>
        <dbReference type="Google" id="ProtNLM"/>
    </source>
</evidence>
<gene>
    <name evidence="2" type="ORF">AVDCRST_MAG40-2078</name>
</gene>
<protein>
    <recommendedName>
        <fullName evidence="3">DUF155 domain-containing protein</fullName>
    </recommendedName>
</protein>
<dbReference type="EMBL" id="CADCTX010000623">
    <property type="protein sequence ID" value="CAA9334190.1"/>
    <property type="molecule type" value="Genomic_DNA"/>
</dbReference>
<organism evidence="2">
    <name type="scientific">uncultured Gemmatimonadaceae bacterium</name>
    <dbReference type="NCBI Taxonomy" id="246130"/>
    <lineage>
        <taxon>Bacteria</taxon>
        <taxon>Pseudomonadati</taxon>
        <taxon>Gemmatimonadota</taxon>
        <taxon>Gemmatimonadia</taxon>
        <taxon>Gemmatimonadales</taxon>
        <taxon>Gemmatimonadaceae</taxon>
        <taxon>environmental samples</taxon>
    </lineage>
</organism>
<name>A0A6J4LJ49_9BACT</name>